<name>A0A7W3LP97_ACTNM</name>
<evidence type="ECO:0000256" key="1">
    <source>
        <dbReference type="ARBA" id="ARBA00010515"/>
    </source>
</evidence>
<dbReference type="Pfam" id="PF07859">
    <property type="entry name" value="Abhydrolase_3"/>
    <property type="match status" value="1"/>
</dbReference>
<dbReference type="Gene3D" id="3.40.50.1820">
    <property type="entry name" value="alpha/beta hydrolase"/>
    <property type="match status" value="1"/>
</dbReference>
<dbReference type="EC" id="3.1.1.-" evidence="5"/>
<dbReference type="InterPro" id="IPR050300">
    <property type="entry name" value="GDXG_lipolytic_enzyme"/>
</dbReference>
<dbReference type="InterPro" id="IPR029058">
    <property type="entry name" value="AB_hydrolase_fold"/>
</dbReference>
<organism evidence="5 6">
    <name type="scientific">Actinomadura namibiensis</name>
    <dbReference type="NCBI Taxonomy" id="182080"/>
    <lineage>
        <taxon>Bacteria</taxon>
        <taxon>Bacillati</taxon>
        <taxon>Actinomycetota</taxon>
        <taxon>Actinomycetes</taxon>
        <taxon>Streptosporangiales</taxon>
        <taxon>Thermomonosporaceae</taxon>
        <taxon>Actinomadura</taxon>
    </lineage>
</organism>
<feature type="active site" evidence="3">
    <location>
        <position position="155"/>
    </location>
</feature>
<protein>
    <submittedName>
        <fullName evidence="5">Acetyl esterase</fullName>
        <ecNumber evidence="5">3.1.1.-</ecNumber>
    </submittedName>
</protein>
<dbReference type="PROSITE" id="PS01174">
    <property type="entry name" value="LIPASE_GDXG_SER"/>
    <property type="match status" value="1"/>
</dbReference>
<evidence type="ECO:0000256" key="2">
    <source>
        <dbReference type="ARBA" id="ARBA00022801"/>
    </source>
</evidence>
<feature type="domain" description="Alpha/beta hydrolase fold-3" evidence="4">
    <location>
        <begin position="77"/>
        <end position="283"/>
    </location>
</feature>
<comment type="caution">
    <text evidence="5">The sequence shown here is derived from an EMBL/GenBank/DDBJ whole genome shotgun (WGS) entry which is preliminary data.</text>
</comment>
<gene>
    <name evidence="5" type="ORF">HNR61_003367</name>
</gene>
<proteinExistence type="inferred from homology"/>
<dbReference type="Proteomes" id="UP000572680">
    <property type="component" value="Unassembled WGS sequence"/>
</dbReference>
<evidence type="ECO:0000259" key="4">
    <source>
        <dbReference type="Pfam" id="PF07859"/>
    </source>
</evidence>
<dbReference type="InterPro" id="IPR019826">
    <property type="entry name" value="Carboxylesterase_B_AS"/>
</dbReference>
<dbReference type="EMBL" id="JACJIA010000004">
    <property type="protein sequence ID" value="MBA8951727.1"/>
    <property type="molecule type" value="Genomic_DNA"/>
</dbReference>
<dbReference type="FunFam" id="3.40.50.1820:FF:000089">
    <property type="entry name" value="Alpha/beta hydrolase"/>
    <property type="match status" value="1"/>
</dbReference>
<comment type="similarity">
    <text evidence="1">Belongs to the 'GDXG' lipolytic enzyme family.</text>
</comment>
<keyword evidence="2 5" id="KW-0378">Hydrolase</keyword>
<evidence type="ECO:0000313" key="5">
    <source>
        <dbReference type="EMBL" id="MBA8951727.1"/>
    </source>
</evidence>
<evidence type="ECO:0000256" key="3">
    <source>
        <dbReference type="PROSITE-ProRule" id="PRU10038"/>
    </source>
</evidence>
<dbReference type="InterPro" id="IPR013094">
    <property type="entry name" value="AB_hydrolase_3"/>
</dbReference>
<accession>A0A7W3LP97</accession>
<dbReference type="GO" id="GO:0016787">
    <property type="term" value="F:hydrolase activity"/>
    <property type="evidence" value="ECO:0007669"/>
    <property type="project" value="UniProtKB-KW"/>
</dbReference>
<dbReference type="PROSITE" id="PS00122">
    <property type="entry name" value="CARBOXYLESTERASE_B_1"/>
    <property type="match status" value="1"/>
</dbReference>
<dbReference type="PANTHER" id="PTHR48081">
    <property type="entry name" value="AB HYDROLASE SUPERFAMILY PROTEIN C4A8.06C"/>
    <property type="match status" value="1"/>
</dbReference>
<sequence>MPLDPLAAEIAAAMSAAFPDLGGAVTDAAEARRVLAAARAPEPDPVPVGRVEDRMTDGGLPVRVYRPEGAGGPRPVVVFFHGGGFVLCGLDTHDRLCRVLARGADAVVVSVDYRLAPEHRFPAAVDDAFAAVRWAAAHAAAFGGDPARLAVAGDSAGGCLAAVTALRARDEGGPDLAFQLLVYPVTDAARDTPTYTEYATGGFLTSAHMRWYWEQYLADPADGDHPHASPLRAADLSGLPPAFVLTAEVDPLRDEGEAYAARLARAGVRVGSRRMAGAFHGFVSLDHVLPVAAEAQRAVVAALREGLAAR</sequence>
<evidence type="ECO:0000313" key="6">
    <source>
        <dbReference type="Proteomes" id="UP000572680"/>
    </source>
</evidence>
<dbReference type="PANTHER" id="PTHR48081:SF8">
    <property type="entry name" value="ALPHA_BETA HYDROLASE FOLD-3 DOMAIN-CONTAINING PROTEIN-RELATED"/>
    <property type="match status" value="1"/>
</dbReference>
<reference evidence="5 6" key="1">
    <citation type="submission" date="2020-08" db="EMBL/GenBank/DDBJ databases">
        <title>Genomic Encyclopedia of Type Strains, Phase IV (KMG-IV): sequencing the most valuable type-strain genomes for metagenomic binning, comparative biology and taxonomic classification.</title>
        <authorList>
            <person name="Goeker M."/>
        </authorList>
    </citation>
    <scope>NUCLEOTIDE SEQUENCE [LARGE SCALE GENOMIC DNA]</scope>
    <source>
        <strain evidence="5 6">DSM 44197</strain>
    </source>
</reference>
<dbReference type="AlphaFoldDB" id="A0A7W3LP97"/>
<keyword evidence="6" id="KW-1185">Reference proteome</keyword>
<dbReference type="InterPro" id="IPR033140">
    <property type="entry name" value="Lipase_GDXG_put_SER_AS"/>
</dbReference>
<dbReference type="RefSeq" id="WP_182844071.1">
    <property type="nucleotide sequence ID" value="NZ_BAAALP010000010.1"/>
</dbReference>
<dbReference type="SUPFAM" id="SSF53474">
    <property type="entry name" value="alpha/beta-Hydrolases"/>
    <property type="match status" value="1"/>
</dbReference>